<dbReference type="AlphaFoldDB" id="A0A4V2RDN4"/>
<name>A0A4V2RDN4_9BACI</name>
<organism evidence="3 4">
    <name type="scientific">Mesobacillus foraminis</name>
    <dbReference type="NCBI Taxonomy" id="279826"/>
    <lineage>
        <taxon>Bacteria</taxon>
        <taxon>Bacillati</taxon>
        <taxon>Bacillota</taxon>
        <taxon>Bacilli</taxon>
        <taxon>Bacillales</taxon>
        <taxon>Bacillaceae</taxon>
        <taxon>Mesobacillus</taxon>
    </lineage>
</organism>
<reference evidence="3 4" key="1">
    <citation type="journal article" date="2015" name="Stand. Genomic Sci.">
        <title>Genomic Encyclopedia of Bacterial and Archaeal Type Strains, Phase III: the genomes of soil and plant-associated and newly described type strains.</title>
        <authorList>
            <person name="Whitman W.B."/>
            <person name="Woyke T."/>
            <person name="Klenk H.P."/>
            <person name="Zhou Y."/>
            <person name="Lilburn T.G."/>
            <person name="Beck B.J."/>
            <person name="De Vos P."/>
            <person name="Vandamme P."/>
            <person name="Eisen J.A."/>
            <person name="Garrity G."/>
            <person name="Hugenholtz P."/>
            <person name="Kyrpides N.C."/>
        </authorList>
    </citation>
    <scope>NUCLEOTIDE SEQUENCE [LARGE SCALE GENOMIC DNA]</scope>
    <source>
        <strain evidence="3 4">CV53</strain>
    </source>
</reference>
<feature type="region of interest" description="Disordered" evidence="1">
    <location>
        <begin position="25"/>
        <end position="74"/>
    </location>
</feature>
<keyword evidence="4" id="KW-1185">Reference proteome</keyword>
<evidence type="ECO:0008006" key="5">
    <source>
        <dbReference type="Google" id="ProtNLM"/>
    </source>
</evidence>
<dbReference type="EMBL" id="SLVV01000005">
    <property type="protein sequence ID" value="TCN25440.1"/>
    <property type="molecule type" value="Genomic_DNA"/>
</dbReference>
<keyword evidence="2" id="KW-0732">Signal</keyword>
<proteinExistence type="predicted"/>
<feature type="signal peptide" evidence="2">
    <location>
        <begin position="1"/>
        <end position="21"/>
    </location>
</feature>
<gene>
    <name evidence="3" type="ORF">EV146_10596</name>
</gene>
<accession>A0A4V2RDN4</accession>
<evidence type="ECO:0000256" key="2">
    <source>
        <dbReference type="SAM" id="SignalP"/>
    </source>
</evidence>
<sequence length="195" mass="21758">MAKRLAIPLLASILLTLSACNSDKEKIVKDEDVTNPSLEEQKAETEAPPPDEERITETAGLGDTRENFNEEYGEPEGDEEIANYQEDFLIVTFENHRAVNMELHFGSNPDGPKSQEEMMAFIEKVIPKDAKEVERTTNDLNSNQQIIQYKSETLKNTISEESFRGDKPGTFLVILEEGEGVAPLATVSLGIEQNK</sequence>
<feature type="compositionally biased region" description="Basic and acidic residues" evidence="1">
    <location>
        <begin position="39"/>
        <end position="56"/>
    </location>
</feature>
<evidence type="ECO:0000256" key="1">
    <source>
        <dbReference type="SAM" id="MobiDB-lite"/>
    </source>
</evidence>
<comment type="caution">
    <text evidence="3">The sequence shown here is derived from an EMBL/GenBank/DDBJ whole genome shotgun (WGS) entry which is preliminary data.</text>
</comment>
<dbReference type="RefSeq" id="WP_132005145.1">
    <property type="nucleotide sequence ID" value="NZ_JABUHM010000003.1"/>
</dbReference>
<evidence type="ECO:0000313" key="3">
    <source>
        <dbReference type="EMBL" id="TCN25440.1"/>
    </source>
</evidence>
<dbReference type="Proteomes" id="UP000295689">
    <property type="component" value="Unassembled WGS sequence"/>
</dbReference>
<evidence type="ECO:0000313" key="4">
    <source>
        <dbReference type="Proteomes" id="UP000295689"/>
    </source>
</evidence>
<protein>
    <recommendedName>
        <fullName evidence="5">Lipoprotein</fullName>
    </recommendedName>
</protein>
<feature type="chain" id="PRO_5038471479" description="Lipoprotein" evidence="2">
    <location>
        <begin position="22"/>
        <end position="195"/>
    </location>
</feature>
<dbReference type="PROSITE" id="PS51257">
    <property type="entry name" value="PROKAR_LIPOPROTEIN"/>
    <property type="match status" value="1"/>
</dbReference>